<evidence type="ECO:0000313" key="1">
    <source>
        <dbReference type="EMBL" id="SHI68813.1"/>
    </source>
</evidence>
<name>A0A1M6D6M8_9PROT</name>
<protein>
    <recommendedName>
        <fullName evidence="3">DUF551 domain-containing protein</fullName>
    </recommendedName>
</protein>
<dbReference type="RefSeq" id="WP_073131777.1">
    <property type="nucleotide sequence ID" value="NZ_FQZF01000004.1"/>
</dbReference>
<keyword evidence="2" id="KW-1185">Reference proteome</keyword>
<dbReference type="STRING" id="198092.SAMN02745194_00835"/>
<organism evidence="1 2">
    <name type="scientific">Muricoccus roseus</name>
    <dbReference type="NCBI Taxonomy" id="198092"/>
    <lineage>
        <taxon>Bacteria</taxon>
        <taxon>Pseudomonadati</taxon>
        <taxon>Pseudomonadota</taxon>
        <taxon>Alphaproteobacteria</taxon>
        <taxon>Acetobacterales</taxon>
        <taxon>Roseomonadaceae</taxon>
        <taxon>Muricoccus</taxon>
    </lineage>
</organism>
<proteinExistence type="predicted"/>
<evidence type="ECO:0000313" key="2">
    <source>
        <dbReference type="Proteomes" id="UP000184387"/>
    </source>
</evidence>
<dbReference type="AlphaFoldDB" id="A0A1M6D6M8"/>
<sequence length="92" mass="10237">MTASIWKPIGKAPKDGSPVLLWCPDGSRLPGAAQDAHAAVGHWHAEGRWVLSHPRDGEPLDLAPEYWAPLPPRPRVRNIALRRPLGRVMVRR</sequence>
<gene>
    <name evidence="1" type="ORF">SAMN02745194_00835</name>
</gene>
<dbReference type="OrthoDB" id="7510885at2"/>
<dbReference type="Proteomes" id="UP000184387">
    <property type="component" value="Unassembled WGS sequence"/>
</dbReference>
<reference evidence="1 2" key="1">
    <citation type="submission" date="2016-11" db="EMBL/GenBank/DDBJ databases">
        <authorList>
            <person name="Jaros S."/>
            <person name="Januszkiewicz K."/>
            <person name="Wedrychowicz H."/>
        </authorList>
    </citation>
    <scope>NUCLEOTIDE SEQUENCE [LARGE SCALE GENOMIC DNA]</scope>
    <source>
        <strain evidence="1 2">DSM 14916</strain>
    </source>
</reference>
<accession>A0A1M6D6M8</accession>
<dbReference type="EMBL" id="FQZF01000004">
    <property type="protein sequence ID" value="SHI68813.1"/>
    <property type="molecule type" value="Genomic_DNA"/>
</dbReference>
<evidence type="ECO:0008006" key="3">
    <source>
        <dbReference type="Google" id="ProtNLM"/>
    </source>
</evidence>